<dbReference type="InterPro" id="IPR003749">
    <property type="entry name" value="ThiS/MoaD-like"/>
</dbReference>
<gene>
    <name evidence="1" type="primary">thiS</name>
    <name evidence="1" type="ORF">MORIYA_2740</name>
</gene>
<dbReference type="InterPro" id="IPR010035">
    <property type="entry name" value="Thi_S"/>
</dbReference>
<dbReference type="Proteomes" id="UP000250163">
    <property type="component" value="Chromosome MORIYA"/>
</dbReference>
<dbReference type="AlphaFoldDB" id="A0A330LRB6"/>
<dbReference type="CDD" id="cd00565">
    <property type="entry name" value="Ubl_ThiS"/>
    <property type="match status" value="1"/>
</dbReference>
<dbReference type="EMBL" id="LS483250">
    <property type="protein sequence ID" value="SQD79209.1"/>
    <property type="molecule type" value="Genomic_DNA"/>
</dbReference>
<dbReference type="InterPro" id="IPR016155">
    <property type="entry name" value="Mopterin_synth/thiamin_S_b"/>
</dbReference>
<dbReference type="OrthoDB" id="6388078at2"/>
<reference evidence="2" key="1">
    <citation type="submission" date="2018-05" db="EMBL/GenBank/DDBJ databases">
        <authorList>
            <person name="Cea G.-C."/>
            <person name="William W."/>
        </authorList>
    </citation>
    <scope>NUCLEOTIDE SEQUENCE [LARGE SCALE GENOMIC DNA]</scope>
    <source>
        <strain evidence="2">DB21MT 5</strain>
    </source>
</reference>
<name>A0A330LRB6_9GAMM</name>
<dbReference type="RefSeq" id="WP_112715762.1">
    <property type="nucleotide sequence ID" value="NZ_LS483250.1"/>
</dbReference>
<evidence type="ECO:0000313" key="1">
    <source>
        <dbReference type="EMBL" id="SQD79209.1"/>
    </source>
</evidence>
<dbReference type="Pfam" id="PF02597">
    <property type="entry name" value="ThiS"/>
    <property type="match status" value="1"/>
</dbReference>
<dbReference type="PANTHER" id="PTHR34472:SF1">
    <property type="entry name" value="SULFUR CARRIER PROTEIN THIS"/>
    <property type="match status" value="1"/>
</dbReference>
<dbReference type="PANTHER" id="PTHR34472">
    <property type="entry name" value="SULFUR CARRIER PROTEIN THIS"/>
    <property type="match status" value="1"/>
</dbReference>
<sequence>MKLIINDEIKNLAVTSITSLLTVLAQPEKGIAVAVNQTIITRQNWDDFQLSENDQVTLFQAIAGG</sequence>
<evidence type="ECO:0000313" key="2">
    <source>
        <dbReference type="Proteomes" id="UP000250163"/>
    </source>
</evidence>
<dbReference type="InterPro" id="IPR012675">
    <property type="entry name" value="Beta-grasp_dom_sf"/>
</dbReference>
<dbReference type="Gene3D" id="3.10.20.30">
    <property type="match status" value="1"/>
</dbReference>
<keyword evidence="2" id="KW-1185">Reference proteome</keyword>
<dbReference type="KEGG" id="mya:MORIYA_2740"/>
<accession>A0A330LRB6</accession>
<dbReference type="SUPFAM" id="SSF54285">
    <property type="entry name" value="MoaD/ThiS"/>
    <property type="match status" value="1"/>
</dbReference>
<organism evidence="1 2">
    <name type="scientific">Moritella yayanosii</name>
    <dbReference type="NCBI Taxonomy" id="69539"/>
    <lineage>
        <taxon>Bacteria</taxon>
        <taxon>Pseudomonadati</taxon>
        <taxon>Pseudomonadota</taxon>
        <taxon>Gammaproteobacteria</taxon>
        <taxon>Alteromonadales</taxon>
        <taxon>Moritellaceae</taxon>
        <taxon>Moritella</taxon>
    </lineage>
</organism>
<proteinExistence type="predicted"/>
<protein>
    <submittedName>
        <fullName evidence="1">Thiamine biosynthesis protein ThiS</fullName>
    </submittedName>
</protein>
<dbReference type="NCBIfam" id="TIGR01683">
    <property type="entry name" value="thiS"/>
    <property type="match status" value="1"/>
</dbReference>